<dbReference type="Proteomes" id="UP001234581">
    <property type="component" value="Unassembled WGS sequence"/>
</dbReference>
<dbReference type="SMART" id="SM00355">
    <property type="entry name" value="ZnF_C2H2"/>
    <property type="match status" value="2"/>
</dbReference>
<evidence type="ECO:0000256" key="1">
    <source>
        <dbReference type="ARBA" id="ARBA00004123"/>
    </source>
</evidence>
<keyword evidence="2" id="KW-0678">Repressor</keyword>
<dbReference type="GO" id="GO:0008270">
    <property type="term" value="F:zinc ion binding"/>
    <property type="evidence" value="ECO:0007669"/>
    <property type="project" value="UniProtKB-KW"/>
</dbReference>
<gene>
    <name evidence="15" type="ORF">O0I10_004866</name>
</gene>
<dbReference type="PROSITE" id="PS00028">
    <property type="entry name" value="ZINC_FINGER_C2H2_1"/>
    <property type="match status" value="2"/>
</dbReference>
<protein>
    <recommendedName>
        <fullName evidence="14">C2H2-type domain-containing protein</fullName>
    </recommendedName>
</protein>
<evidence type="ECO:0000256" key="5">
    <source>
        <dbReference type="ARBA" id="ARBA00022771"/>
    </source>
</evidence>
<dbReference type="FunFam" id="3.30.160.60:FF:000152">
    <property type="entry name" value="DNA-binding protein creA"/>
    <property type="match status" value="1"/>
</dbReference>
<dbReference type="PANTHER" id="PTHR47428">
    <property type="entry name" value="REGULATORY PROTEIN MIG1-RELATED"/>
    <property type="match status" value="1"/>
</dbReference>
<keyword evidence="4" id="KW-0677">Repeat</keyword>
<dbReference type="PANTHER" id="PTHR47428:SF1">
    <property type="entry name" value="REGULATORY PROTEIN MIG1-RELATED"/>
    <property type="match status" value="1"/>
</dbReference>
<evidence type="ECO:0000256" key="6">
    <source>
        <dbReference type="ARBA" id="ARBA00022833"/>
    </source>
</evidence>
<feature type="domain" description="C2H2-type" evidence="14">
    <location>
        <begin position="51"/>
        <end position="78"/>
    </location>
</feature>
<accession>A0AAD7V8G3</accession>
<evidence type="ECO:0000313" key="15">
    <source>
        <dbReference type="EMBL" id="KAJ8659501.1"/>
    </source>
</evidence>
<dbReference type="Gene3D" id="3.30.160.60">
    <property type="entry name" value="Classic Zinc Finger"/>
    <property type="match status" value="2"/>
</dbReference>
<comment type="caution">
    <text evidence="15">The sequence shown here is derived from an EMBL/GenBank/DDBJ whole genome shotgun (WGS) entry which is preliminary data.</text>
</comment>
<evidence type="ECO:0000256" key="7">
    <source>
        <dbReference type="ARBA" id="ARBA00023015"/>
    </source>
</evidence>
<keyword evidence="3" id="KW-0479">Metal-binding</keyword>
<dbReference type="PROSITE" id="PS50157">
    <property type="entry name" value="ZINC_FINGER_C2H2_2"/>
    <property type="match status" value="2"/>
</dbReference>
<evidence type="ECO:0000256" key="4">
    <source>
        <dbReference type="ARBA" id="ARBA00022737"/>
    </source>
</evidence>
<keyword evidence="5 12" id="KW-0863">Zinc-finger</keyword>
<keyword evidence="6" id="KW-0862">Zinc</keyword>
<dbReference type="GO" id="GO:0005737">
    <property type="term" value="C:cytoplasm"/>
    <property type="evidence" value="ECO:0007669"/>
    <property type="project" value="TreeGrafter"/>
</dbReference>
<dbReference type="GeneID" id="83212279"/>
<dbReference type="InterPro" id="IPR051007">
    <property type="entry name" value="creA/MIG_C2H2-ZnF"/>
</dbReference>
<dbReference type="RefSeq" id="XP_058344414.1">
    <property type="nucleotide sequence ID" value="XM_058484915.1"/>
</dbReference>
<keyword evidence="8" id="KW-0238">DNA-binding</keyword>
<comment type="similarity">
    <text evidence="11">Belongs to the creA/MIG C2H2-type zinc-finger protein family.</text>
</comment>
<evidence type="ECO:0000256" key="12">
    <source>
        <dbReference type="PROSITE-ProRule" id="PRU00042"/>
    </source>
</evidence>
<reference evidence="15 16" key="1">
    <citation type="submission" date="2023-03" db="EMBL/GenBank/DDBJ databases">
        <title>Genome sequence of Lichtheimia ornata CBS 291.66.</title>
        <authorList>
            <person name="Mohabir J.T."/>
            <person name="Shea T.P."/>
            <person name="Kurbessoian T."/>
            <person name="Berby B."/>
            <person name="Fontaine J."/>
            <person name="Livny J."/>
            <person name="Gnirke A."/>
            <person name="Stajich J.E."/>
            <person name="Cuomo C.A."/>
        </authorList>
    </citation>
    <scope>NUCLEOTIDE SEQUENCE [LARGE SCALE GENOMIC DNA]</scope>
    <source>
        <strain evidence="15">CBS 291.66</strain>
    </source>
</reference>
<feature type="compositionally biased region" description="Polar residues" evidence="13">
    <location>
        <begin position="116"/>
        <end position="141"/>
    </location>
</feature>
<dbReference type="InterPro" id="IPR036236">
    <property type="entry name" value="Znf_C2H2_sf"/>
</dbReference>
<name>A0AAD7V8G3_9FUNG</name>
<evidence type="ECO:0000256" key="2">
    <source>
        <dbReference type="ARBA" id="ARBA00022491"/>
    </source>
</evidence>
<organism evidence="15 16">
    <name type="scientific">Lichtheimia ornata</name>
    <dbReference type="NCBI Taxonomy" id="688661"/>
    <lineage>
        <taxon>Eukaryota</taxon>
        <taxon>Fungi</taxon>
        <taxon>Fungi incertae sedis</taxon>
        <taxon>Mucoromycota</taxon>
        <taxon>Mucoromycotina</taxon>
        <taxon>Mucoromycetes</taxon>
        <taxon>Mucorales</taxon>
        <taxon>Lichtheimiaceae</taxon>
        <taxon>Lichtheimia</taxon>
    </lineage>
</organism>
<dbReference type="EMBL" id="JARTCD010000018">
    <property type="protein sequence ID" value="KAJ8659501.1"/>
    <property type="molecule type" value="Genomic_DNA"/>
</dbReference>
<sequence>MSLQAASSLLSLSMAPPSTTTAVNNVNTNTTTPAAKRPIAAVDKANVPRPYKCPMCPKSFYRLEHQTRHIRTHTGEKPHQCTFPGCEKRFSRSDELTRHVRIHTSPNKRRERRQQKTSSSNKRAKTSPATQSLDQQQQSVIITPPPSAPTSPALSASEHLHSDSDAEFLFTPGNSPTLSPRVLSPMGSPKAVHSTSPKLAPLECANWCPVFARPQQQHVVPTTTTTNSSLLDLMDRPPQARVLPPIAVASDKALPSIHSVFPSL</sequence>
<feature type="region of interest" description="Disordered" evidence="13">
    <location>
        <begin position="92"/>
        <end position="173"/>
    </location>
</feature>
<feature type="domain" description="C2H2-type" evidence="14">
    <location>
        <begin position="79"/>
        <end position="108"/>
    </location>
</feature>
<dbReference type="GO" id="GO:0000978">
    <property type="term" value="F:RNA polymerase II cis-regulatory region sequence-specific DNA binding"/>
    <property type="evidence" value="ECO:0007669"/>
    <property type="project" value="TreeGrafter"/>
</dbReference>
<dbReference type="SUPFAM" id="SSF57667">
    <property type="entry name" value="beta-beta-alpha zinc fingers"/>
    <property type="match status" value="1"/>
</dbReference>
<evidence type="ECO:0000256" key="13">
    <source>
        <dbReference type="SAM" id="MobiDB-lite"/>
    </source>
</evidence>
<dbReference type="GO" id="GO:0000433">
    <property type="term" value="P:carbon catabolite repression of transcription from RNA polymerase II promoter by glucose"/>
    <property type="evidence" value="ECO:0007669"/>
    <property type="project" value="TreeGrafter"/>
</dbReference>
<feature type="compositionally biased region" description="Basic residues" evidence="13">
    <location>
        <begin position="99"/>
        <end position="115"/>
    </location>
</feature>
<evidence type="ECO:0000256" key="9">
    <source>
        <dbReference type="ARBA" id="ARBA00023163"/>
    </source>
</evidence>
<proteinExistence type="inferred from homology"/>
<keyword evidence="16" id="KW-1185">Reference proteome</keyword>
<evidence type="ECO:0000256" key="3">
    <source>
        <dbReference type="ARBA" id="ARBA00022723"/>
    </source>
</evidence>
<evidence type="ECO:0000256" key="10">
    <source>
        <dbReference type="ARBA" id="ARBA00023242"/>
    </source>
</evidence>
<dbReference type="Pfam" id="PF00096">
    <property type="entry name" value="zf-C2H2"/>
    <property type="match status" value="2"/>
</dbReference>
<comment type="subcellular location">
    <subcellularLocation>
        <location evidence="1">Nucleus</location>
    </subcellularLocation>
</comment>
<keyword evidence="10" id="KW-0539">Nucleus</keyword>
<evidence type="ECO:0000313" key="16">
    <source>
        <dbReference type="Proteomes" id="UP001234581"/>
    </source>
</evidence>
<keyword evidence="9" id="KW-0804">Transcription</keyword>
<dbReference type="AlphaFoldDB" id="A0AAD7V8G3"/>
<keyword evidence="7" id="KW-0805">Transcription regulation</keyword>
<dbReference type="InterPro" id="IPR013087">
    <property type="entry name" value="Znf_C2H2_type"/>
</dbReference>
<evidence type="ECO:0000259" key="14">
    <source>
        <dbReference type="PROSITE" id="PS50157"/>
    </source>
</evidence>
<dbReference type="FunFam" id="3.30.160.60:FF:000089">
    <property type="entry name" value="DNA-binding protein creA"/>
    <property type="match status" value="1"/>
</dbReference>
<dbReference type="GO" id="GO:0005634">
    <property type="term" value="C:nucleus"/>
    <property type="evidence" value="ECO:0007669"/>
    <property type="project" value="UniProtKB-SubCell"/>
</dbReference>
<evidence type="ECO:0000256" key="8">
    <source>
        <dbReference type="ARBA" id="ARBA00023125"/>
    </source>
</evidence>
<evidence type="ECO:0000256" key="11">
    <source>
        <dbReference type="ARBA" id="ARBA00038023"/>
    </source>
</evidence>